<dbReference type="Proteomes" id="UP000576393">
    <property type="component" value="Unassembled WGS sequence"/>
</dbReference>
<dbReference type="Pfam" id="PF08327">
    <property type="entry name" value="AHSA1"/>
    <property type="match status" value="1"/>
</dbReference>
<sequence>MNETPVSPTSSRSPESPESSVNETLAVDGDRTVLRMERRLGHPPEKVWRAVTDPAHLAQWFPARVEADLRAGGRISFDPGGGHPPTDGVITEFDPPRVIAYTWGDALLRWEARPDGAGTLLILTHTFADRFGAASFAAGWRTCTGMLIQALDGGLVRAPGRAEGLHEELVAKFGLDEGTSEDVAGGWRVRFERQLVRPAERVWAELHPGTAPTPGEAVPAGFTVPGVTPGAVTEVHAPDLLEYGWQHGGRPAGTVRWELAPGTGHGARLVVTQTGPRDLPGARDEALAAWRTRVGDLAKRLLDTAS</sequence>
<gene>
    <name evidence="4" type="ORF">HDA43_003976</name>
</gene>
<comment type="caution">
    <text evidence="4">The sequence shown here is derived from an EMBL/GenBank/DDBJ whole genome shotgun (WGS) entry which is preliminary data.</text>
</comment>
<dbReference type="EMBL" id="JACCCO010000002">
    <property type="protein sequence ID" value="NYF41775.1"/>
    <property type="molecule type" value="Genomic_DNA"/>
</dbReference>
<evidence type="ECO:0000313" key="5">
    <source>
        <dbReference type="Proteomes" id="UP000576393"/>
    </source>
</evidence>
<dbReference type="InterPro" id="IPR013538">
    <property type="entry name" value="ASHA1/2-like_C"/>
</dbReference>
<accession>A0A852V6Y1</accession>
<evidence type="ECO:0000256" key="1">
    <source>
        <dbReference type="ARBA" id="ARBA00006817"/>
    </source>
</evidence>
<dbReference type="RefSeq" id="WP_312873444.1">
    <property type="nucleotide sequence ID" value="NZ_JACCCO010000002.1"/>
</dbReference>
<comment type="similarity">
    <text evidence="1">Belongs to the AHA1 family.</text>
</comment>
<evidence type="ECO:0000259" key="3">
    <source>
        <dbReference type="Pfam" id="PF08327"/>
    </source>
</evidence>
<dbReference type="CDD" id="cd08899">
    <property type="entry name" value="SRPBCC_CalC_Aha1-like_6"/>
    <property type="match status" value="1"/>
</dbReference>
<dbReference type="Gene3D" id="3.30.530.20">
    <property type="match status" value="2"/>
</dbReference>
<evidence type="ECO:0000313" key="4">
    <source>
        <dbReference type="EMBL" id="NYF41775.1"/>
    </source>
</evidence>
<name>A0A852V6Y1_9ACTN</name>
<reference evidence="4 5" key="1">
    <citation type="submission" date="2020-07" db="EMBL/GenBank/DDBJ databases">
        <title>Sequencing the genomes of 1000 actinobacteria strains.</title>
        <authorList>
            <person name="Klenk H.-P."/>
        </authorList>
    </citation>
    <scope>NUCLEOTIDE SEQUENCE [LARGE SCALE GENOMIC DNA]</scope>
    <source>
        <strain evidence="4 5">DSM 45763</strain>
    </source>
</reference>
<feature type="region of interest" description="Disordered" evidence="2">
    <location>
        <begin position="1"/>
        <end position="23"/>
    </location>
</feature>
<dbReference type="InterPro" id="IPR023393">
    <property type="entry name" value="START-like_dom_sf"/>
</dbReference>
<feature type="domain" description="Activator of Hsp90 ATPase homologue 1/2-like C-terminal" evidence="3">
    <location>
        <begin position="42"/>
        <end position="150"/>
    </location>
</feature>
<organism evidence="4 5">
    <name type="scientific">Streptosporangium sandarakinum</name>
    <dbReference type="NCBI Taxonomy" id="1260955"/>
    <lineage>
        <taxon>Bacteria</taxon>
        <taxon>Bacillati</taxon>
        <taxon>Actinomycetota</taxon>
        <taxon>Actinomycetes</taxon>
        <taxon>Streptosporangiales</taxon>
        <taxon>Streptosporangiaceae</taxon>
        <taxon>Streptosporangium</taxon>
    </lineage>
</organism>
<dbReference type="SUPFAM" id="SSF55961">
    <property type="entry name" value="Bet v1-like"/>
    <property type="match status" value="2"/>
</dbReference>
<keyword evidence="5" id="KW-1185">Reference proteome</keyword>
<proteinExistence type="inferred from homology"/>
<dbReference type="AlphaFoldDB" id="A0A852V6Y1"/>
<evidence type="ECO:0000256" key="2">
    <source>
        <dbReference type="SAM" id="MobiDB-lite"/>
    </source>
</evidence>
<protein>
    <submittedName>
        <fullName evidence="4">Uncharacterized protein YndB with AHSA1/START domain</fullName>
    </submittedName>
</protein>